<sequence length="82" mass="9424">MPILTVHHPQPQPIYFVVRFYSTPKSRPQYEVVRSTKYSILNPVTQPTQPRSIQSKSARQISLAPLTKLQPQPSLSKPRQDN</sequence>
<keyword evidence="3" id="KW-1185">Reference proteome</keyword>
<dbReference type="EMBL" id="MSFK01000030">
    <property type="protein sequence ID" value="PWY74559.1"/>
    <property type="molecule type" value="Genomic_DNA"/>
</dbReference>
<dbReference type="GeneID" id="37114692"/>
<dbReference type="RefSeq" id="XP_025463752.1">
    <property type="nucleotide sequence ID" value="XM_025612549.1"/>
</dbReference>
<evidence type="ECO:0000313" key="2">
    <source>
        <dbReference type="EMBL" id="PWY74559.1"/>
    </source>
</evidence>
<feature type="compositionally biased region" description="Polar residues" evidence="1">
    <location>
        <begin position="43"/>
        <end position="60"/>
    </location>
</feature>
<feature type="compositionally biased region" description="Polar residues" evidence="1">
    <location>
        <begin position="69"/>
        <end position="82"/>
    </location>
</feature>
<name>A0A317VLW9_9EURO</name>
<organism evidence="2 3">
    <name type="scientific">Aspergillus sclerotioniger CBS 115572</name>
    <dbReference type="NCBI Taxonomy" id="1450535"/>
    <lineage>
        <taxon>Eukaryota</taxon>
        <taxon>Fungi</taxon>
        <taxon>Dikarya</taxon>
        <taxon>Ascomycota</taxon>
        <taxon>Pezizomycotina</taxon>
        <taxon>Eurotiomycetes</taxon>
        <taxon>Eurotiomycetidae</taxon>
        <taxon>Eurotiales</taxon>
        <taxon>Aspergillaceae</taxon>
        <taxon>Aspergillus</taxon>
        <taxon>Aspergillus subgen. Circumdati</taxon>
    </lineage>
</organism>
<protein>
    <submittedName>
        <fullName evidence="2">Uncharacterized protein</fullName>
    </submittedName>
</protein>
<feature type="region of interest" description="Disordered" evidence="1">
    <location>
        <begin position="43"/>
        <end position="82"/>
    </location>
</feature>
<evidence type="ECO:0000313" key="3">
    <source>
        <dbReference type="Proteomes" id="UP000246702"/>
    </source>
</evidence>
<proteinExistence type="predicted"/>
<dbReference type="Proteomes" id="UP000246702">
    <property type="component" value="Unassembled WGS sequence"/>
</dbReference>
<evidence type="ECO:0000256" key="1">
    <source>
        <dbReference type="SAM" id="MobiDB-lite"/>
    </source>
</evidence>
<gene>
    <name evidence="2" type="ORF">BO94DRAFT_538722</name>
</gene>
<accession>A0A317VLW9</accession>
<dbReference type="AlphaFoldDB" id="A0A317VLW9"/>
<comment type="caution">
    <text evidence="2">The sequence shown here is derived from an EMBL/GenBank/DDBJ whole genome shotgun (WGS) entry which is preliminary data.</text>
</comment>
<reference evidence="2 3" key="1">
    <citation type="submission" date="2016-12" db="EMBL/GenBank/DDBJ databases">
        <title>The genomes of Aspergillus section Nigri reveals drivers in fungal speciation.</title>
        <authorList>
            <consortium name="DOE Joint Genome Institute"/>
            <person name="Vesth T.C."/>
            <person name="Nybo J."/>
            <person name="Theobald S."/>
            <person name="Brandl J."/>
            <person name="Frisvad J.C."/>
            <person name="Nielsen K.F."/>
            <person name="Lyhne E.K."/>
            <person name="Kogle M.E."/>
            <person name="Kuo A."/>
            <person name="Riley R."/>
            <person name="Clum A."/>
            <person name="Nolan M."/>
            <person name="Lipzen A."/>
            <person name="Salamov A."/>
            <person name="Henrissat B."/>
            <person name="Wiebenga A."/>
            <person name="De Vries R.P."/>
            <person name="Grigoriev I.V."/>
            <person name="Mortensen U.H."/>
            <person name="Andersen M.R."/>
            <person name="Baker S.E."/>
        </authorList>
    </citation>
    <scope>NUCLEOTIDE SEQUENCE [LARGE SCALE GENOMIC DNA]</scope>
    <source>
        <strain evidence="2 3">CBS 115572</strain>
    </source>
</reference>